<feature type="compositionally biased region" description="Low complexity" evidence="1">
    <location>
        <begin position="476"/>
        <end position="501"/>
    </location>
</feature>
<accession>A0A7J6LV89</accession>
<feature type="region of interest" description="Disordered" evidence="1">
    <location>
        <begin position="31"/>
        <end position="152"/>
    </location>
</feature>
<evidence type="ECO:0000256" key="2">
    <source>
        <dbReference type="SAM" id="SignalP"/>
    </source>
</evidence>
<feature type="region of interest" description="Disordered" evidence="1">
    <location>
        <begin position="379"/>
        <end position="883"/>
    </location>
</feature>
<protein>
    <submittedName>
        <fullName evidence="3">Uncharacterized protein</fullName>
    </submittedName>
</protein>
<feature type="region of interest" description="Disordered" evidence="1">
    <location>
        <begin position="313"/>
        <end position="332"/>
    </location>
</feature>
<feature type="region of interest" description="Disordered" evidence="1">
    <location>
        <begin position="1165"/>
        <end position="1206"/>
    </location>
</feature>
<feature type="compositionally biased region" description="Acidic residues" evidence="1">
    <location>
        <begin position="771"/>
        <end position="780"/>
    </location>
</feature>
<dbReference type="EMBL" id="JAAPAO010000323">
    <property type="protein sequence ID" value="KAF4663218.1"/>
    <property type="molecule type" value="Genomic_DNA"/>
</dbReference>
<feature type="compositionally biased region" description="Basic and acidic residues" evidence="1">
    <location>
        <begin position="821"/>
        <end position="839"/>
    </location>
</feature>
<feature type="compositionally biased region" description="Low complexity" evidence="1">
    <location>
        <begin position="379"/>
        <end position="412"/>
    </location>
</feature>
<evidence type="ECO:0000256" key="1">
    <source>
        <dbReference type="SAM" id="MobiDB-lite"/>
    </source>
</evidence>
<feature type="compositionally biased region" description="Basic and acidic residues" evidence="1">
    <location>
        <begin position="31"/>
        <end position="52"/>
    </location>
</feature>
<feature type="chain" id="PRO_5029636005" evidence="2">
    <location>
        <begin position="20"/>
        <end position="1346"/>
    </location>
</feature>
<keyword evidence="4" id="KW-1185">Reference proteome</keyword>
<name>A0A7J6LV89_PERCH</name>
<sequence>MLPTRRTLSVLILALGVLARRKSLSFGREAGEIERQSSSRNNYHADIREKQAESSTTKQPPVALAFDEDAGDVTTSTTTTTRPSKAARGIRLSFGSEDGIKEESSSQQEHQQRTETTTTTTATPTTQGISFEEDAGDVTTTTTTATSKKESDPPRSIWAVLLHAKGSTSILAYLESTTTSSTTRMPEATGGVNFEEEDGERESRSSSSEEIDKPVIVPDNSTTGVKAPACHSQPESIRIYNSQSGEPIPINTNDTSAPYRLDIVISTIYFGPPPSDLLVTAILKDGNIVEIRFKDRKAMRCFLVFIFEKKTVGEDEQEEGVPEEEGDEEIEEVPIDRSSNAVNPNFTEEEGIVEEKEDEEIHEATTGELPEEITTTTRMAPTPTTTRSTTKRTTTTTTTTSTTQSTVAGTTTVGLVFGENDGEVEPPGRSDASIDEDANHSLVTVEGSRLSFGMEEGEEDEHIEEHQESTERPAPTSTTATTSGSTTSTTTTASSSSSGSGVDFGEHSEEVTTTKAPPAPGNLAFGSEEGSSEEVSEGDAVKQEQEQRNTTTTTTTTATEALVTTTTRATTKGIVFGESDGEVQETTEGPSRVLFGEEDGETVEKEESDVDIEGESRTSGGQSDRLEGGSEVAEHGEKVERQDSAVSSSTTTSQTRPSSSTTTKGPGLTFDSIEGEKEAQDVQEEDSSEAVTSSTTAVPSTVGINFGEASGSITTSPPSKTGGGLSFGMEEGESEEVVESASNAAVNTTVSPSTTALPPSTTSAGILFGESDGEVDEPEVVENKPPFVQFGEEDGETEPKGEGVRLGGGTHVTEGGSSVEEGGHEIREHQSRNETESSQHEQQQPGTGFDEDIGEIKPHEPSVVTMDEEEGEADQQQQANSVVAREHKPALHFSEMDGKVEPEKDSPKAALHFGEDEGVIASSDDGLDTLLASYMNPFILPEMAVQQGVQLGGGTTSQNGADAMEEGGSYLNSTESNQTEASAAKFAGSGAGGWRVREVKLVGNGRDLTSKSKAQQLADLNIHGGVYTQKHAGYTEEGGFHINDTMSNDSNETMIVGEGQPTTGKTNITSGGGGSGGSRLGEVIGDPSGLECIIRRALLWKVAPIDWAFHVPVKLAFVGWRVKEVKLLSNGNDLTLADETERRERHLASALNETTSEAVAEGVRLAGGTDMKEGSGAMEEGGEESAANEETFNSTDSSSSVTAKGQGAGWRVKAVKVLENASELTVTSRARELANLNINGGTTMKNSGDRIEEGGSLMNSTEESSSSTSSSSSSAGAAPTAGGWRVKVVDKVPDARQLSYQRPGGNAPSNSTPTSLSSSDSGSKLPDSGIQTNPGMRRLYAALSRL</sequence>
<reference evidence="3 4" key="1">
    <citation type="submission" date="2020-04" db="EMBL/GenBank/DDBJ databases">
        <title>Perkinsus chesapeaki whole genome sequence.</title>
        <authorList>
            <person name="Bogema D.R."/>
        </authorList>
    </citation>
    <scope>NUCLEOTIDE SEQUENCE [LARGE SCALE GENOMIC DNA]</scope>
    <source>
        <strain evidence="3">ATCC PRA-425</strain>
    </source>
</reference>
<organism evidence="3 4">
    <name type="scientific">Perkinsus chesapeaki</name>
    <name type="common">Clam parasite</name>
    <name type="synonym">Perkinsus andrewsi</name>
    <dbReference type="NCBI Taxonomy" id="330153"/>
    <lineage>
        <taxon>Eukaryota</taxon>
        <taxon>Sar</taxon>
        <taxon>Alveolata</taxon>
        <taxon>Perkinsozoa</taxon>
        <taxon>Perkinsea</taxon>
        <taxon>Perkinsida</taxon>
        <taxon>Perkinsidae</taxon>
        <taxon>Perkinsus</taxon>
    </lineage>
</organism>
<feature type="compositionally biased region" description="Acidic residues" evidence="1">
    <location>
        <begin position="314"/>
        <end position="332"/>
    </location>
</feature>
<comment type="caution">
    <text evidence="3">The sequence shown here is derived from an EMBL/GenBank/DDBJ whole genome shotgun (WGS) entry which is preliminary data.</text>
</comment>
<proteinExistence type="predicted"/>
<feature type="compositionally biased region" description="Low complexity" evidence="1">
    <location>
        <begin position="1260"/>
        <end position="1274"/>
    </location>
</feature>
<feature type="compositionally biased region" description="Acidic residues" evidence="1">
    <location>
        <begin position="596"/>
        <end position="613"/>
    </location>
</feature>
<keyword evidence="2" id="KW-0732">Signal</keyword>
<feature type="compositionally biased region" description="Polar residues" evidence="1">
    <location>
        <begin position="1060"/>
        <end position="1069"/>
    </location>
</feature>
<feature type="compositionally biased region" description="Low complexity" evidence="1">
    <location>
        <begin position="811"/>
        <end position="820"/>
    </location>
</feature>
<feature type="compositionally biased region" description="Low complexity" evidence="1">
    <location>
        <begin position="739"/>
        <end position="763"/>
    </location>
</feature>
<dbReference type="Proteomes" id="UP000591131">
    <property type="component" value="Unassembled WGS sequence"/>
</dbReference>
<feature type="region of interest" description="Disordered" evidence="1">
    <location>
        <begin position="178"/>
        <end position="229"/>
    </location>
</feature>
<feature type="compositionally biased region" description="Low complexity" evidence="1">
    <location>
        <begin position="647"/>
        <end position="663"/>
    </location>
</feature>
<evidence type="ECO:0000313" key="3">
    <source>
        <dbReference type="EMBL" id="KAF4663218.1"/>
    </source>
</evidence>
<evidence type="ECO:0000313" key="4">
    <source>
        <dbReference type="Proteomes" id="UP000591131"/>
    </source>
</evidence>
<feature type="compositionally biased region" description="Low complexity" evidence="1">
    <location>
        <begin position="1309"/>
        <end position="1329"/>
    </location>
</feature>
<gene>
    <name evidence="3" type="ORF">FOL47_005843</name>
</gene>
<feature type="region of interest" description="Disordered" evidence="1">
    <location>
        <begin position="1059"/>
        <end position="1078"/>
    </location>
</feature>
<feature type="compositionally biased region" description="Basic and acidic residues" evidence="1">
    <location>
        <begin position="624"/>
        <end position="643"/>
    </location>
</feature>
<feature type="compositionally biased region" description="Low complexity" evidence="1">
    <location>
        <begin position="105"/>
        <end position="127"/>
    </location>
</feature>
<feature type="signal peptide" evidence="2">
    <location>
        <begin position="1"/>
        <end position="19"/>
    </location>
</feature>
<feature type="compositionally biased region" description="Polar residues" evidence="1">
    <location>
        <begin position="1191"/>
        <end position="1203"/>
    </location>
</feature>
<feature type="compositionally biased region" description="Low complexity" evidence="1">
    <location>
        <begin position="689"/>
        <end position="702"/>
    </location>
</feature>
<feature type="compositionally biased region" description="Low complexity" evidence="1">
    <location>
        <begin position="550"/>
        <end position="571"/>
    </location>
</feature>
<feature type="region of interest" description="Disordered" evidence="1">
    <location>
        <begin position="1239"/>
        <end position="1336"/>
    </location>
</feature>
<dbReference type="OrthoDB" id="444318at2759"/>